<keyword evidence="8" id="KW-1185">Reference proteome</keyword>
<evidence type="ECO:0000259" key="5">
    <source>
        <dbReference type="Pfam" id="PF04101"/>
    </source>
</evidence>
<comment type="similarity">
    <text evidence="2">Belongs to the glycosyltransferase 28 family.</text>
</comment>
<dbReference type="InterPro" id="IPR009695">
    <property type="entry name" value="Diacylglyc_glucosyltr_N"/>
</dbReference>
<dbReference type="PANTHER" id="PTHR43025">
    <property type="entry name" value="MONOGALACTOSYLDIACYLGLYCEROL SYNTHASE"/>
    <property type="match status" value="1"/>
</dbReference>
<dbReference type="Pfam" id="PF04101">
    <property type="entry name" value="Glyco_tran_28_C"/>
    <property type="match status" value="1"/>
</dbReference>
<dbReference type="InterPro" id="IPR050519">
    <property type="entry name" value="Glycosyltransf_28_UgtP"/>
</dbReference>
<gene>
    <name evidence="7" type="ORF">H8709_09775</name>
</gene>
<evidence type="ECO:0000313" key="7">
    <source>
        <dbReference type="EMBL" id="MBC8571111.1"/>
    </source>
</evidence>
<accession>A0A926IBD1</accession>
<reference evidence="7" key="1">
    <citation type="submission" date="2020-08" db="EMBL/GenBank/DDBJ databases">
        <title>Genome public.</title>
        <authorList>
            <person name="Liu C."/>
            <person name="Sun Q."/>
        </authorList>
    </citation>
    <scope>NUCLEOTIDE SEQUENCE</scope>
    <source>
        <strain evidence="7">NSJ-54</strain>
    </source>
</reference>
<evidence type="ECO:0000256" key="2">
    <source>
        <dbReference type="ARBA" id="ARBA00006962"/>
    </source>
</evidence>
<dbReference type="GO" id="GO:0016758">
    <property type="term" value="F:hexosyltransferase activity"/>
    <property type="evidence" value="ECO:0007669"/>
    <property type="project" value="InterPro"/>
</dbReference>
<sequence>MCYTVFSISYFETNVKEAFPIKALVLSCNTGEGHNAAARAVYEKLKSRHVHCEFVDALSLAGERTSKVVSSCYVGSTRLPGIFRFLYAAGTAISNNRHKSPVYFMNRLYRQEIDTYLSQHQFDVVITSHLFAAEVLTSLKAEGRLRVKTVAIATDYTCIPFWEETQLDRYILPHRDLLDEFEKKGLPKEKLIPLGIPVRDCFSQHVERSFARHTLHLRQEGPIYLLMSGSMGFGKLGELTAAILRRHGERVTVVILCGNNDSLIDRLKNQFASCPHVRVQPFTPQVSLYMDAADVLFSKPGGLTSTEAAVKQIPLIHTSPIPGCETKNARFFSERGMSFYDESIERQLDFAQLVTTDPDVRRRMQQAQRAHTNVHAAGQICDLAAALIE</sequence>
<name>A0A926IBD1_9FIRM</name>
<dbReference type="Pfam" id="PF06925">
    <property type="entry name" value="MGDG_synth"/>
    <property type="match status" value="1"/>
</dbReference>
<dbReference type="PANTHER" id="PTHR43025:SF3">
    <property type="entry name" value="MONOGALACTOSYLDIACYLGLYCEROL SYNTHASE 1, CHLOROPLASTIC"/>
    <property type="match status" value="1"/>
</dbReference>
<proteinExistence type="inferred from homology"/>
<dbReference type="AlphaFoldDB" id="A0A926IBD1"/>
<protein>
    <submittedName>
        <fullName evidence="7">Glycosyl transferase</fullName>
    </submittedName>
</protein>
<dbReference type="GO" id="GO:0016020">
    <property type="term" value="C:membrane"/>
    <property type="evidence" value="ECO:0007669"/>
    <property type="project" value="UniProtKB-SubCell"/>
</dbReference>
<dbReference type="InterPro" id="IPR007235">
    <property type="entry name" value="Glyco_trans_28_C"/>
</dbReference>
<feature type="domain" description="Glycosyl transferase family 28 C-terminal" evidence="5">
    <location>
        <begin position="226"/>
        <end position="337"/>
    </location>
</feature>
<evidence type="ECO:0000313" key="8">
    <source>
        <dbReference type="Proteomes" id="UP000660861"/>
    </source>
</evidence>
<keyword evidence="4 7" id="KW-0808">Transferase</keyword>
<dbReference type="GO" id="GO:0009247">
    <property type="term" value="P:glycolipid biosynthetic process"/>
    <property type="evidence" value="ECO:0007669"/>
    <property type="project" value="InterPro"/>
</dbReference>
<evidence type="ECO:0000256" key="3">
    <source>
        <dbReference type="ARBA" id="ARBA00022676"/>
    </source>
</evidence>
<comment type="caution">
    <text evidence="7">The sequence shown here is derived from an EMBL/GenBank/DDBJ whole genome shotgun (WGS) entry which is preliminary data.</text>
</comment>
<dbReference type="Proteomes" id="UP000660861">
    <property type="component" value="Unassembled WGS sequence"/>
</dbReference>
<dbReference type="SUPFAM" id="SSF53756">
    <property type="entry name" value="UDP-Glycosyltransferase/glycogen phosphorylase"/>
    <property type="match status" value="1"/>
</dbReference>
<feature type="domain" description="Diacylglycerol glucosyltransferase N-terminal" evidence="6">
    <location>
        <begin position="34"/>
        <end position="198"/>
    </location>
</feature>
<evidence type="ECO:0000256" key="1">
    <source>
        <dbReference type="ARBA" id="ARBA00004370"/>
    </source>
</evidence>
<dbReference type="RefSeq" id="WP_262398201.1">
    <property type="nucleotide sequence ID" value="NZ_JACRTC010000007.1"/>
</dbReference>
<organism evidence="7 8">
    <name type="scientific">Zongyangia hominis</name>
    <dbReference type="NCBI Taxonomy" id="2763677"/>
    <lineage>
        <taxon>Bacteria</taxon>
        <taxon>Bacillati</taxon>
        <taxon>Bacillota</taxon>
        <taxon>Clostridia</taxon>
        <taxon>Eubacteriales</taxon>
        <taxon>Oscillospiraceae</taxon>
        <taxon>Zongyangia</taxon>
    </lineage>
</organism>
<evidence type="ECO:0000259" key="6">
    <source>
        <dbReference type="Pfam" id="PF06925"/>
    </source>
</evidence>
<dbReference type="EMBL" id="JACRTC010000007">
    <property type="protein sequence ID" value="MBC8571111.1"/>
    <property type="molecule type" value="Genomic_DNA"/>
</dbReference>
<evidence type="ECO:0000256" key="4">
    <source>
        <dbReference type="ARBA" id="ARBA00022679"/>
    </source>
</evidence>
<comment type="subcellular location">
    <subcellularLocation>
        <location evidence="1">Membrane</location>
    </subcellularLocation>
</comment>
<keyword evidence="3" id="KW-0328">Glycosyltransferase</keyword>
<dbReference type="Gene3D" id="3.40.50.2000">
    <property type="entry name" value="Glycogen Phosphorylase B"/>
    <property type="match status" value="1"/>
</dbReference>